<keyword evidence="10" id="KW-1185">Reference proteome</keyword>
<feature type="transmembrane region" description="Helical" evidence="8">
    <location>
        <begin position="305"/>
        <end position="325"/>
    </location>
</feature>
<comment type="subcellular location">
    <subcellularLocation>
        <location evidence="1">Cell membrane</location>
        <topology evidence="1">Multi-pass membrane protein</topology>
    </subcellularLocation>
</comment>
<evidence type="ECO:0000256" key="2">
    <source>
        <dbReference type="ARBA" id="ARBA00005542"/>
    </source>
</evidence>
<evidence type="ECO:0000313" key="9">
    <source>
        <dbReference type="EMBL" id="VDP83796.1"/>
    </source>
</evidence>
<evidence type="ECO:0000256" key="6">
    <source>
        <dbReference type="ARBA" id="ARBA00023136"/>
    </source>
</evidence>
<comment type="similarity">
    <text evidence="2">Belongs to the TMEM8 family.</text>
</comment>
<protein>
    <submittedName>
        <fullName evidence="11">EGF-like domain-containing protein</fullName>
    </submittedName>
</protein>
<evidence type="ECO:0000313" key="10">
    <source>
        <dbReference type="Proteomes" id="UP000272942"/>
    </source>
</evidence>
<reference evidence="11" key="1">
    <citation type="submission" date="2016-06" db="UniProtKB">
        <authorList>
            <consortium name="WormBaseParasite"/>
        </authorList>
    </citation>
    <scope>IDENTIFICATION</scope>
</reference>
<keyword evidence="5 8" id="KW-1133">Transmembrane helix</keyword>
<dbReference type="InterPro" id="IPR021910">
    <property type="entry name" value="NGX6/PGAP6/MYMK"/>
</dbReference>
<evidence type="ECO:0000256" key="7">
    <source>
        <dbReference type="SAM" id="MobiDB-lite"/>
    </source>
</evidence>
<dbReference type="Proteomes" id="UP000272942">
    <property type="component" value="Unassembled WGS sequence"/>
</dbReference>
<dbReference type="Pfam" id="PF12036">
    <property type="entry name" value="DUF3522"/>
    <property type="match status" value="1"/>
</dbReference>
<evidence type="ECO:0000256" key="8">
    <source>
        <dbReference type="SAM" id="Phobius"/>
    </source>
</evidence>
<feature type="transmembrane region" description="Helical" evidence="8">
    <location>
        <begin position="387"/>
        <end position="410"/>
    </location>
</feature>
<reference evidence="9 10" key="2">
    <citation type="submission" date="2018-11" db="EMBL/GenBank/DDBJ databases">
        <authorList>
            <consortium name="Pathogen Informatics"/>
        </authorList>
    </citation>
    <scope>NUCLEOTIDE SEQUENCE [LARGE SCALE GENOMIC DNA]</scope>
    <source>
        <strain evidence="9 10">Egypt</strain>
    </source>
</reference>
<evidence type="ECO:0000256" key="5">
    <source>
        <dbReference type="ARBA" id="ARBA00022989"/>
    </source>
</evidence>
<keyword evidence="6 8" id="KW-0472">Membrane</keyword>
<dbReference type="OrthoDB" id="69646at2759"/>
<dbReference type="AlphaFoldDB" id="A0A183ANN5"/>
<feature type="transmembrane region" description="Helical" evidence="8">
    <location>
        <begin position="422"/>
        <end position="438"/>
    </location>
</feature>
<keyword evidence="4 8" id="KW-0812">Transmembrane</keyword>
<evidence type="ECO:0000256" key="1">
    <source>
        <dbReference type="ARBA" id="ARBA00004651"/>
    </source>
</evidence>
<evidence type="ECO:0000256" key="3">
    <source>
        <dbReference type="ARBA" id="ARBA00022475"/>
    </source>
</evidence>
<proteinExistence type="inferred from homology"/>
<feature type="transmembrane region" description="Helical" evidence="8">
    <location>
        <begin position="357"/>
        <end position="375"/>
    </location>
</feature>
<evidence type="ECO:0000313" key="11">
    <source>
        <dbReference type="WBParaSite" id="ECPE_0000859601-mRNA-1"/>
    </source>
</evidence>
<keyword evidence="3" id="KW-1003">Cell membrane</keyword>
<accession>A0A183ANN5</accession>
<dbReference type="WBParaSite" id="ECPE_0000859601-mRNA-1">
    <property type="protein sequence ID" value="ECPE_0000859601-mRNA-1"/>
    <property type="gene ID" value="ECPE_0000859601"/>
</dbReference>
<evidence type="ECO:0000256" key="4">
    <source>
        <dbReference type="ARBA" id="ARBA00022692"/>
    </source>
</evidence>
<organism evidence="11">
    <name type="scientific">Echinostoma caproni</name>
    <dbReference type="NCBI Taxonomy" id="27848"/>
    <lineage>
        <taxon>Eukaryota</taxon>
        <taxon>Metazoa</taxon>
        <taxon>Spiralia</taxon>
        <taxon>Lophotrochozoa</taxon>
        <taxon>Platyhelminthes</taxon>
        <taxon>Trematoda</taxon>
        <taxon>Digenea</taxon>
        <taxon>Plagiorchiida</taxon>
        <taxon>Echinostomata</taxon>
        <taxon>Echinostomatoidea</taxon>
        <taxon>Echinostomatidae</taxon>
        <taxon>Echinostoma</taxon>
    </lineage>
</organism>
<feature type="region of interest" description="Disordered" evidence="7">
    <location>
        <begin position="468"/>
        <end position="509"/>
    </location>
</feature>
<dbReference type="GO" id="GO:0005886">
    <property type="term" value="C:plasma membrane"/>
    <property type="evidence" value="ECO:0007669"/>
    <property type="project" value="UniProtKB-SubCell"/>
</dbReference>
<dbReference type="PANTHER" id="PTHR14319">
    <property type="entry name" value="FIVE-SPAN TRANSMEMBRANE PROTEIN M83"/>
    <property type="match status" value="1"/>
</dbReference>
<gene>
    <name evidence="9" type="ORF">ECPE_LOCUS8570</name>
</gene>
<name>A0A183ANN5_9TREM</name>
<dbReference type="EMBL" id="UZAN01046159">
    <property type="protein sequence ID" value="VDP83796.1"/>
    <property type="molecule type" value="Genomic_DNA"/>
</dbReference>
<sequence length="573" mass="63500">MVPALVERPQPSILAERWRPPWWIRGLNTSNPRQSPLILPSVSDLPSDKPSPGEGLCVELLQRSVFAATCACPPGRAGLGCMRFPDRVHQQANHSSSALSGVYDDSELDYVWSGHSSDALLLALSNLAFLPAVGLSLLRRLWIPALAYSYTLVFSAVKDESLIPNYPRGHMNMLNKRQGPDSEKKFSGEQICMLRADVSFPINMGRVEITQDKTISITGVPVYAGQQLWDVHSWCALYHICDTDVMNIPIRVGASAIGGAAMSFGGYALPKSRGYELLGSEPSGYRSSSSGFRFTSPTCPLPLEVLSFCDFFGGVLSVWVTIVAATACPLRYAQLAYVMFVLSLTVAVQVARYSTGLFLIPCVIGIIMLIGSWTCRSKRTGRLFPPVQWWLVSFFPGLLLAGIGLILFLSPWMSRNYARVHSLWHIVIGLSLLGLLPWPRRWRIALIKVVPLQTPLSCGGDHFIPRHIHGPHSTGSVRPRRRSPSPSTEPLNQDPVPEAPVLTPQTTSTQARVLQTAGKMYSQSRFVVSLVHRTVAVWRDRLDVWLELDRLLDPMVTRWPNLDWLLPNGKCNN</sequence>
<dbReference type="PANTHER" id="PTHR14319:SF3">
    <property type="entry name" value="TRANSMEMBRANE PROTEIN-LIKE PROTEIN"/>
    <property type="match status" value="1"/>
</dbReference>